<name>A0ABS9MTB3_9BURK</name>
<dbReference type="Pfam" id="PF11753">
    <property type="entry name" value="DUF3310"/>
    <property type="match status" value="1"/>
</dbReference>
<dbReference type="RefSeq" id="WP_237980487.1">
    <property type="nucleotide sequence ID" value="NZ_JAKNCT010000015.1"/>
</dbReference>
<organism evidence="1 2">
    <name type="scientific">Mesosutterella porci</name>
    <dbReference type="NCBI Taxonomy" id="2915351"/>
    <lineage>
        <taxon>Bacteria</taxon>
        <taxon>Pseudomonadati</taxon>
        <taxon>Pseudomonadota</taxon>
        <taxon>Betaproteobacteria</taxon>
        <taxon>Burkholderiales</taxon>
        <taxon>Sutterellaceae</taxon>
        <taxon>Mesosutterella</taxon>
    </lineage>
</organism>
<comment type="caution">
    <text evidence="1">The sequence shown here is derived from an EMBL/GenBank/DDBJ whole genome shotgun (WGS) entry which is preliminary data.</text>
</comment>
<reference evidence="1 2" key="1">
    <citation type="submission" date="2022-02" db="EMBL/GenBank/DDBJ databases">
        <title>Mesosutterella porci, a novel member of the family Sutterellaceae from pig feces.</title>
        <authorList>
            <person name="Wylensek D."/>
            <person name="Clavel T."/>
        </authorList>
    </citation>
    <scope>NUCLEOTIDE SEQUENCE [LARGE SCALE GENOMIC DNA]</scope>
    <source>
        <strain evidence="2">oilRF-744-wt-GAM-9</strain>
    </source>
</reference>
<keyword evidence="2" id="KW-1185">Reference proteome</keyword>
<gene>
    <name evidence="1" type="ORF">MAF45_10495</name>
</gene>
<dbReference type="EMBL" id="JAKNCT010000015">
    <property type="protein sequence ID" value="MCG5031863.1"/>
    <property type="molecule type" value="Genomic_DNA"/>
</dbReference>
<evidence type="ECO:0000313" key="2">
    <source>
        <dbReference type="Proteomes" id="UP001297600"/>
    </source>
</evidence>
<evidence type="ECO:0000313" key="1">
    <source>
        <dbReference type="EMBL" id="MCG5031863.1"/>
    </source>
</evidence>
<proteinExistence type="predicted"/>
<dbReference type="InterPro" id="IPR021739">
    <property type="entry name" value="SaV-like"/>
</dbReference>
<dbReference type="Proteomes" id="UP001297600">
    <property type="component" value="Unassembled WGS sequence"/>
</dbReference>
<protein>
    <submittedName>
        <fullName evidence="1">DUF3310 domain-containing protein</fullName>
    </submittedName>
</protein>
<accession>A0ABS9MTB3</accession>
<sequence>MSDMVNHPAHYTHFSIEVIDIIDRMNFCAGSAIKYILRAPFKGEYERDLRKAIWYLRRIQELHIETGIEVEEEIALRHVSMEATVENIRQALQFIADGNLSWAIKELEAAIKEEKEND</sequence>